<organism evidence="1 2">
    <name type="scientific">Paramuricea clavata</name>
    <name type="common">Red gorgonian</name>
    <name type="synonym">Violescent sea-whip</name>
    <dbReference type="NCBI Taxonomy" id="317549"/>
    <lineage>
        <taxon>Eukaryota</taxon>
        <taxon>Metazoa</taxon>
        <taxon>Cnidaria</taxon>
        <taxon>Anthozoa</taxon>
        <taxon>Octocorallia</taxon>
        <taxon>Malacalcyonacea</taxon>
        <taxon>Plexauridae</taxon>
        <taxon>Paramuricea</taxon>
    </lineage>
</organism>
<reference evidence="1" key="1">
    <citation type="submission" date="2020-04" db="EMBL/GenBank/DDBJ databases">
        <authorList>
            <person name="Alioto T."/>
            <person name="Alioto T."/>
            <person name="Gomez Garrido J."/>
        </authorList>
    </citation>
    <scope>NUCLEOTIDE SEQUENCE</scope>
    <source>
        <strain evidence="1">A484AB</strain>
    </source>
</reference>
<proteinExistence type="predicted"/>
<dbReference type="AlphaFoldDB" id="A0A6S7JI75"/>
<evidence type="ECO:0000313" key="1">
    <source>
        <dbReference type="EMBL" id="CAB4028700.1"/>
    </source>
</evidence>
<dbReference type="EMBL" id="CACRXK020015657">
    <property type="protein sequence ID" value="CAB4028700.1"/>
    <property type="molecule type" value="Genomic_DNA"/>
</dbReference>
<gene>
    <name evidence="1" type="ORF">PACLA_8A023733</name>
</gene>
<accession>A0A6S7JI75</accession>
<dbReference type="SUPFAM" id="SSF56219">
    <property type="entry name" value="DNase I-like"/>
    <property type="match status" value="1"/>
</dbReference>
<dbReference type="Pfam" id="PF03372">
    <property type="entry name" value="Exo_endo_phos"/>
    <property type="match status" value="1"/>
</dbReference>
<dbReference type="Gene3D" id="3.60.10.10">
    <property type="entry name" value="Endonuclease/exonuclease/phosphatase"/>
    <property type="match status" value="1"/>
</dbReference>
<comment type="caution">
    <text evidence="1">The sequence shown here is derived from an EMBL/GenBank/DDBJ whole genome shotgun (WGS) entry which is preliminary data.</text>
</comment>
<dbReference type="PANTHER" id="PTHR33332">
    <property type="entry name" value="REVERSE TRANSCRIPTASE DOMAIN-CONTAINING PROTEIN"/>
    <property type="match status" value="1"/>
</dbReference>
<dbReference type="InterPro" id="IPR036691">
    <property type="entry name" value="Endo/exonu/phosph_ase_sf"/>
</dbReference>
<dbReference type="InterPro" id="IPR000477">
    <property type="entry name" value="RT_dom"/>
</dbReference>
<keyword evidence="2" id="KW-1185">Reference proteome</keyword>
<protein>
    <submittedName>
        <fullName evidence="1">Uncharacterized protein</fullName>
    </submittedName>
</protein>
<sequence>MSIGFLPTAIVRNNFALLRTENRTRRLFRRYPGLVEFFNYVFNNHINGNFPVTLWNVYDRDMDCRTNNNAEGIRSMDNGGQPTRRRRRWQRLENQLQRFKTDYINGVRDVQRYWNAVSHLRPSRQRLSYQLTINNSSSVNNNLQNRNLVRVPLSNPASPNASALSWSLTSKTTNDTASAHLTKKSDNSLSTLPGLKLVHLNIRSLKNNAHFLELRKFTKFNKIDVLTVSETWLNTSVTNKEIEIEGYKLHRLDRLHKKGGGVCAYIRKDIKSLVLKDLSYISETNFHQLWIKLQHKKSKSLLVCVSYRPPDSPLDCFEKYFKPNYVHALTMGKLIILLGDLNCDMLKPTPGSASLIKTTKELNLNQLIKSPTRITESSQTLVDVIFVSSPRLVVNSGVIETCISDHFPVYVSLKLKTDKSPPNYITTRSYNKYDPDLFAIDLASNRDRLVSIFRMDNVDEKLTIFNEIFLNTLDKHAPVKTIKVRGKSCPFITPEIKASMIKRDQLHSLFRKTRDHYDWLNFREGRNFTKTALVNAQKEYVLKEVQQHRNNTGSLWKEPKLVAEEFNHFFSTIGVNAAKKASTLIQDPSVYPARNLSDVNRTDNSYPEENDRFSFTLVSCSEIRNIILAMPSNKSPGKDKVSMRVIKHSLPVILGPLTDIINCSLSSSSFPIAWKEEEVIPLLKDGNHEEASNNRPLSLLTFLSKICEKVALNQFGSYLMKNKKLSTHQSGNKKHHSCETLNLLTGDTILKAMDGKLVTALILIDLSKAFDSVNHTFLLTKLSNVGASPSVVKWFESYLTGRTQSVRIGSTVSAPLPVFYGVPQGAILSPLLFSIYTNDLPSSVHHSKLESYVDDSKILLSFTVANVDCLKQQLEEDLYLIANSCSENELLINPGKTKYMLIGTRQNLQQLPVDMTINFLNETITPVSFAKDLGMTIDSYLTYDQHITNLVSSCMNSLCQINRVKKCFDKEALTLIVSALVMNKMFYCSTVWSNTSSTNIKKLQLVQNFACRIITNIGKFDHISPGLRELNWLPVKEQLLLREAIMMYKCVNELAPHYLSDLFTKRSDIHQRDTRSHDSLQIPLYKTSAGQRSFHYRGVTLWNDLDIKYKKLDSLKTFKNELKRSMLEQIYK</sequence>
<dbReference type="InterPro" id="IPR005135">
    <property type="entry name" value="Endo/exonuclease/phosphatase"/>
</dbReference>
<dbReference type="PROSITE" id="PS50878">
    <property type="entry name" value="RT_POL"/>
    <property type="match status" value="1"/>
</dbReference>
<dbReference type="Pfam" id="PF00078">
    <property type="entry name" value="RVT_1"/>
    <property type="match status" value="1"/>
</dbReference>
<dbReference type="SUPFAM" id="SSF56672">
    <property type="entry name" value="DNA/RNA polymerases"/>
    <property type="match status" value="1"/>
</dbReference>
<evidence type="ECO:0000313" key="2">
    <source>
        <dbReference type="Proteomes" id="UP001152795"/>
    </source>
</evidence>
<name>A0A6S7JI75_PARCT</name>
<dbReference type="CDD" id="cd01650">
    <property type="entry name" value="RT_nLTR_like"/>
    <property type="match status" value="1"/>
</dbReference>
<dbReference type="InterPro" id="IPR043502">
    <property type="entry name" value="DNA/RNA_pol_sf"/>
</dbReference>
<dbReference type="GO" id="GO:0003824">
    <property type="term" value="F:catalytic activity"/>
    <property type="evidence" value="ECO:0007669"/>
    <property type="project" value="InterPro"/>
</dbReference>
<dbReference type="Proteomes" id="UP001152795">
    <property type="component" value="Unassembled WGS sequence"/>
</dbReference>
<dbReference type="OrthoDB" id="6781885at2759"/>